<gene>
    <name evidence="2" type="primary">def</name>
    <name evidence="3" type="ORF">LVJ94_30925</name>
</gene>
<feature type="binding site" evidence="2">
    <location>
        <position position="103"/>
    </location>
    <ligand>
        <name>Fe cation</name>
        <dbReference type="ChEBI" id="CHEBI:24875"/>
    </ligand>
</feature>
<evidence type="ECO:0000256" key="2">
    <source>
        <dbReference type="HAMAP-Rule" id="MF_00163"/>
    </source>
</evidence>
<organism evidence="3 4">
    <name type="scientific">Pendulispora rubella</name>
    <dbReference type="NCBI Taxonomy" id="2741070"/>
    <lineage>
        <taxon>Bacteria</taxon>
        <taxon>Pseudomonadati</taxon>
        <taxon>Myxococcota</taxon>
        <taxon>Myxococcia</taxon>
        <taxon>Myxococcales</taxon>
        <taxon>Sorangiineae</taxon>
        <taxon>Pendulisporaceae</taxon>
        <taxon>Pendulispora</taxon>
    </lineage>
</organism>
<reference evidence="3" key="1">
    <citation type="submission" date="2021-12" db="EMBL/GenBank/DDBJ databases">
        <title>Discovery of the Pendulisporaceae a myxobacterial family with distinct sporulation behavior and unique specialized metabolism.</title>
        <authorList>
            <person name="Garcia R."/>
            <person name="Popoff A."/>
            <person name="Bader C.D."/>
            <person name="Loehr J."/>
            <person name="Walesch S."/>
            <person name="Walt C."/>
            <person name="Boldt J."/>
            <person name="Bunk B."/>
            <person name="Haeckl F.J.F.P.J."/>
            <person name="Gunesch A.P."/>
            <person name="Birkelbach J."/>
            <person name="Nuebel U."/>
            <person name="Pietschmann T."/>
            <person name="Bach T."/>
            <person name="Mueller R."/>
        </authorList>
    </citation>
    <scope>NUCLEOTIDE SEQUENCE</scope>
    <source>
        <strain evidence="3">MSr11367</strain>
    </source>
</reference>
<keyword evidence="2" id="KW-0408">Iron</keyword>
<keyword evidence="2" id="KW-0648">Protein biosynthesis</keyword>
<comment type="catalytic activity">
    <reaction evidence="2">
        <text>N-terminal N-formyl-L-methionyl-[peptide] + H2O = N-terminal L-methionyl-[peptide] + formate</text>
        <dbReference type="Rhea" id="RHEA:24420"/>
        <dbReference type="Rhea" id="RHEA-COMP:10639"/>
        <dbReference type="Rhea" id="RHEA-COMP:10640"/>
        <dbReference type="ChEBI" id="CHEBI:15377"/>
        <dbReference type="ChEBI" id="CHEBI:15740"/>
        <dbReference type="ChEBI" id="CHEBI:49298"/>
        <dbReference type="ChEBI" id="CHEBI:64731"/>
        <dbReference type="EC" id="3.5.1.88"/>
    </reaction>
</comment>
<dbReference type="PRINTS" id="PR01576">
    <property type="entry name" value="PDEFORMYLASE"/>
</dbReference>
<evidence type="ECO:0000313" key="4">
    <source>
        <dbReference type="Proteomes" id="UP001374803"/>
    </source>
</evidence>
<dbReference type="Gene3D" id="3.90.45.10">
    <property type="entry name" value="Peptide deformylase"/>
    <property type="match status" value="1"/>
</dbReference>
<comment type="cofactor">
    <cofactor evidence="2">
        <name>Fe(2+)</name>
        <dbReference type="ChEBI" id="CHEBI:29033"/>
    </cofactor>
    <text evidence="2">Binds 1 Fe(2+) ion.</text>
</comment>
<dbReference type="SUPFAM" id="SSF56420">
    <property type="entry name" value="Peptide deformylase"/>
    <property type="match status" value="1"/>
</dbReference>
<feature type="binding site" evidence="2">
    <location>
        <position position="146"/>
    </location>
    <ligand>
        <name>Fe cation</name>
        <dbReference type="ChEBI" id="CHEBI:24875"/>
    </ligand>
</feature>
<dbReference type="InterPro" id="IPR036821">
    <property type="entry name" value="Peptide_deformylase_sf"/>
</dbReference>
<comment type="function">
    <text evidence="2">Removes the formyl group from the N-terminal Met of newly synthesized proteins. Requires at least a dipeptide for an efficient rate of reaction. N-terminal L-methionine is a prerequisite for activity but the enzyme has broad specificity at other positions.</text>
</comment>
<accession>A0ABZ2KWH3</accession>
<dbReference type="Pfam" id="PF01327">
    <property type="entry name" value="Pep_deformylase"/>
    <property type="match status" value="1"/>
</dbReference>
<dbReference type="EMBL" id="CP089983">
    <property type="protein sequence ID" value="WXB01320.1"/>
    <property type="molecule type" value="Genomic_DNA"/>
</dbReference>
<evidence type="ECO:0000256" key="1">
    <source>
        <dbReference type="ARBA" id="ARBA00010759"/>
    </source>
</evidence>
<dbReference type="PANTHER" id="PTHR10458">
    <property type="entry name" value="PEPTIDE DEFORMYLASE"/>
    <property type="match status" value="1"/>
</dbReference>
<name>A0ABZ2KWH3_9BACT</name>
<dbReference type="EC" id="3.5.1.88" evidence="2"/>
<feature type="binding site" evidence="2">
    <location>
        <position position="150"/>
    </location>
    <ligand>
        <name>Fe cation</name>
        <dbReference type="ChEBI" id="CHEBI:24875"/>
    </ligand>
</feature>
<dbReference type="HAMAP" id="MF_00163">
    <property type="entry name" value="Pep_deformylase"/>
    <property type="match status" value="1"/>
</dbReference>
<dbReference type="InterPro" id="IPR023635">
    <property type="entry name" value="Peptide_deformylase"/>
</dbReference>
<keyword evidence="2" id="KW-0479">Metal-binding</keyword>
<comment type="similarity">
    <text evidence="1 2">Belongs to the polypeptide deformylase family.</text>
</comment>
<dbReference type="PIRSF" id="PIRSF004749">
    <property type="entry name" value="Pep_def"/>
    <property type="match status" value="1"/>
</dbReference>
<keyword evidence="4" id="KW-1185">Reference proteome</keyword>
<evidence type="ECO:0000313" key="3">
    <source>
        <dbReference type="EMBL" id="WXB01320.1"/>
    </source>
</evidence>
<dbReference type="PANTHER" id="PTHR10458:SF22">
    <property type="entry name" value="PEPTIDE DEFORMYLASE"/>
    <property type="match status" value="1"/>
</dbReference>
<dbReference type="Proteomes" id="UP001374803">
    <property type="component" value="Chromosome"/>
</dbReference>
<keyword evidence="2" id="KW-0378">Hydrolase</keyword>
<feature type="active site" evidence="2">
    <location>
        <position position="147"/>
    </location>
</feature>
<dbReference type="RefSeq" id="WP_394830930.1">
    <property type="nucleotide sequence ID" value="NZ_CP089929.1"/>
</dbReference>
<sequence>MTIVHDAPARVLQMGEPGLRRISAPVADIADPAFVADGRRLTATLQAFREAHGFGRAIAAPQIGVAQRFIAVHLAGEPSFRGLLINPVIRWRSEQTFTMWDDCMSFPSILVRLRRHHSISLSFHDEQGEARTWTQLDRATSELLQHEMDHLDGILAVDHAIDRDAIVMREAFEAMPDHFRRQVDYVIGG</sequence>
<proteinExistence type="inferred from homology"/>
<protein>
    <recommendedName>
        <fullName evidence="2">Peptide deformylase</fullName>
        <shortName evidence="2">PDF</shortName>
        <ecNumber evidence="2">3.5.1.88</ecNumber>
    </recommendedName>
    <alternativeName>
        <fullName evidence="2">Polypeptide deformylase</fullName>
    </alternativeName>
</protein>